<protein>
    <submittedName>
        <fullName evidence="1">Uncharacterized protein</fullName>
    </submittedName>
</protein>
<evidence type="ECO:0000313" key="2">
    <source>
        <dbReference type="Proteomes" id="UP001320706"/>
    </source>
</evidence>
<accession>A0ACC3SJF8</accession>
<reference evidence="1" key="1">
    <citation type="submission" date="2024-02" db="EMBL/GenBank/DDBJ databases">
        <title>Metagenome Assembled Genome of Zalaria obscura JY119.</title>
        <authorList>
            <person name="Vighnesh L."/>
            <person name="Jagadeeshwari U."/>
            <person name="Venkata Ramana C."/>
            <person name="Sasikala C."/>
        </authorList>
    </citation>
    <scope>NUCLEOTIDE SEQUENCE</scope>
    <source>
        <strain evidence="1">JY119</strain>
    </source>
</reference>
<keyword evidence="2" id="KW-1185">Reference proteome</keyword>
<proteinExistence type="predicted"/>
<gene>
    <name evidence="1" type="ORF">M8818_002065</name>
</gene>
<sequence length="70" mass="7861">MTSERREAGAPIVGLTRAEEIRTQKKRYLATQRCSKKSGEARHKALKRGHMAELPHPSAWRLSAALLHEG</sequence>
<dbReference type="Proteomes" id="UP001320706">
    <property type="component" value="Unassembled WGS sequence"/>
</dbReference>
<name>A0ACC3SJF8_9PEZI</name>
<organism evidence="1 2">
    <name type="scientific">Zalaria obscura</name>
    <dbReference type="NCBI Taxonomy" id="2024903"/>
    <lineage>
        <taxon>Eukaryota</taxon>
        <taxon>Fungi</taxon>
        <taxon>Dikarya</taxon>
        <taxon>Ascomycota</taxon>
        <taxon>Pezizomycotina</taxon>
        <taxon>Dothideomycetes</taxon>
        <taxon>Dothideomycetidae</taxon>
        <taxon>Dothideales</taxon>
        <taxon>Zalariaceae</taxon>
        <taxon>Zalaria</taxon>
    </lineage>
</organism>
<comment type="caution">
    <text evidence="1">The sequence shown here is derived from an EMBL/GenBank/DDBJ whole genome shotgun (WGS) entry which is preliminary data.</text>
</comment>
<evidence type="ECO:0000313" key="1">
    <source>
        <dbReference type="EMBL" id="KAK8215444.1"/>
    </source>
</evidence>
<dbReference type="EMBL" id="JAMKPW020000008">
    <property type="protein sequence ID" value="KAK8215444.1"/>
    <property type="molecule type" value="Genomic_DNA"/>
</dbReference>